<dbReference type="GO" id="GO:0003700">
    <property type="term" value="F:DNA-binding transcription factor activity"/>
    <property type="evidence" value="ECO:0007669"/>
    <property type="project" value="TreeGrafter"/>
</dbReference>
<dbReference type="CDD" id="cd00092">
    <property type="entry name" value="HTH_CRP"/>
    <property type="match status" value="1"/>
</dbReference>
<dbReference type="InterPro" id="IPR014710">
    <property type="entry name" value="RmlC-like_jellyroll"/>
</dbReference>
<evidence type="ECO:0000256" key="2">
    <source>
        <dbReference type="ARBA" id="ARBA00023125"/>
    </source>
</evidence>
<dbReference type="Pfam" id="PF00027">
    <property type="entry name" value="cNMP_binding"/>
    <property type="match status" value="1"/>
</dbReference>
<reference evidence="6 7" key="1">
    <citation type="journal article" date="2017" name="Int. J. Syst. Evol. Microbiol.">
        <title>Rhodosalinus sediminis gen. nov., sp. nov., isolated from marine saltern.</title>
        <authorList>
            <person name="Guo L.Y."/>
            <person name="Ling S.K."/>
            <person name="Li C.M."/>
            <person name="Chen G.J."/>
            <person name="Du Z.J."/>
        </authorList>
    </citation>
    <scope>NUCLEOTIDE SEQUENCE [LARGE SCALE GENOMIC DNA]</scope>
    <source>
        <strain evidence="6 7">WDN1C137</strain>
    </source>
</reference>
<dbReference type="PANTHER" id="PTHR24567">
    <property type="entry name" value="CRP FAMILY TRANSCRIPTIONAL REGULATORY PROTEIN"/>
    <property type="match status" value="1"/>
</dbReference>
<feature type="domain" description="Cyclic nucleotide-binding" evidence="4">
    <location>
        <begin position="9"/>
        <end position="126"/>
    </location>
</feature>
<dbReference type="Proteomes" id="UP000257131">
    <property type="component" value="Unassembled WGS sequence"/>
</dbReference>
<name>A0A3D9BJT9_9RHOB</name>
<keyword evidence="3" id="KW-0804">Transcription</keyword>
<dbReference type="InterPro" id="IPR012318">
    <property type="entry name" value="HTH_CRP"/>
</dbReference>
<evidence type="ECO:0000259" key="5">
    <source>
        <dbReference type="PROSITE" id="PS51063"/>
    </source>
</evidence>
<dbReference type="SMART" id="SM00419">
    <property type="entry name" value="HTH_CRP"/>
    <property type="match status" value="1"/>
</dbReference>
<dbReference type="SUPFAM" id="SSF46785">
    <property type="entry name" value="Winged helix' DNA-binding domain"/>
    <property type="match status" value="1"/>
</dbReference>
<evidence type="ECO:0000313" key="6">
    <source>
        <dbReference type="EMBL" id="REC53770.1"/>
    </source>
</evidence>
<gene>
    <name evidence="6" type="ORF">DRV84_14695</name>
</gene>
<proteinExistence type="predicted"/>
<dbReference type="CDD" id="cd00038">
    <property type="entry name" value="CAP_ED"/>
    <property type="match status" value="1"/>
</dbReference>
<dbReference type="PROSITE" id="PS50042">
    <property type="entry name" value="CNMP_BINDING_3"/>
    <property type="match status" value="1"/>
</dbReference>
<keyword evidence="1" id="KW-0805">Transcription regulation</keyword>
<evidence type="ECO:0000313" key="7">
    <source>
        <dbReference type="Proteomes" id="UP000257131"/>
    </source>
</evidence>
<dbReference type="PANTHER" id="PTHR24567:SF75">
    <property type="entry name" value="FUMARATE AND NITRATE REDUCTION REGULATORY PROTEIN"/>
    <property type="match status" value="1"/>
</dbReference>
<dbReference type="SMART" id="SM00100">
    <property type="entry name" value="cNMP"/>
    <property type="match status" value="1"/>
</dbReference>
<organism evidence="6 7">
    <name type="scientific">Rhodosalinus sediminis</name>
    <dbReference type="NCBI Taxonomy" id="1940533"/>
    <lineage>
        <taxon>Bacteria</taxon>
        <taxon>Pseudomonadati</taxon>
        <taxon>Pseudomonadota</taxon>
        <taxon>Alphaproteobacteria</taxon>
        <taxon>Rhodobacterales</taxon>
        <taxon>Paracoccaceae</taxon>
        <taxon>Rhodosalinus</taxon>
    </lineage>
</organism>
<dbReference type="InterPro" id="IPR036388">
    <property type="entry name" value="WH-like_DNA-bd_sf"/>
</dbReference>
<keyword evidence="7" id="KW-1185">Reference proteome</keyword>
<dbReference type="GO" id="GO:0003677">
    <property type="term" value="F:DNA binding"/>
    <property type="evidence" value="ECO:0007669"/>
    <property type="project" value="UniProtKB-KW"/>
</dbReference>
<dbReference type="Gene3D" id="1.10.10.10">
    <property type="entry name" value="Winged helix-like DNA-binding domain superfamily/Winged helix DNA-binding domain"/>
    <property type="match status" value="1"/>
</dbReference>
<protein>
    <submittedName>
        <fullName evidence="6">Crp/Fnr family transcriptional regulator</fullName>
    </submittedName>
</protein>
<feature type="domain" description="HTH crp-type" evidence="5">
    <location>
        <begin position="140"/>
        <end position="220"/>
    </location>
</feature>
<dbReference type="PRINTS" id="PR00034">
    <property type="entry name" value="HTHCRP"/>
</dbReference>
<keyword evidence="2" id="KW-0238">DNA-binding</keyword>
<dbReference type="RefSeq" id="WP_115982036.1">
    <property type="nucleotide sequence ID" value="NZ_QOHR01000046.1"/>
</dbReference>
<dbReference type="InterPro" id="IPR018490">
    <property type="entry name" value="cNMP-bd_dom_sf"/>
</dbReference>
<dbReference type="SUPFAM" id="SSF51206">
    <property type="entry name" value="cAMP-binding domain-like"/>
    <property type="match status" value="1"/>
</dbReference>
<evidence type="ECO:0000256" key="1">
    <source>
        <dbReference type="ARBA" id="ARBA00023015"/>
    </source>
</evidence>
<dbReference type="InterPro" id="IPR000595">
    <property type="entry name" value="cNMP-bd_dom"/>
</dbReference>
<dbReference type="OrthoDB" id="667966at2"/>
<dbReference type="Pfam" id="PF13545">
    <property type="entry name" value="HTH_Crp_2"/>
    <property type="match status" value="1"/>
</dbReference>
<dbReference type="EMBL" id="QOHR01000046">
    <property type="protein sequence ID" value="REC53770.1"/>
    <property type="molecule type" value="Genomic_DNA"/>
</dbReference>
<dbReference type="Gene3D" id="2.60.120.10">
    <property type="entry name" value="Jelly Rolls"/>
    <property type="match status" value="1"/>
</dbReference>
<dbReference type="InterPro" id="IPR036390">
    <property type="entry name" value="WH_DNA-bd_sf"/>
</dbReference>
<dbReference type="InterPro" id="IPR050397">
    <property type="entry name" value="Env_Response_Regulators"/>
</dbReference>
<dbReference type="PROSITE" id="PS51063">
    <property type="entry name" value="HTH_CRP_2"/>
    <property type="match status" value="1"/>
</dbReference>
<dbReference type="AlphaFoldDB" id="A0A3D9BJT9"/>
<evidence type="ECO:0000256" key="3">
    <source>
        <dbReference type="ARBA" id="ARBA00023163"/>
    </source>
</evidence>
<dbReference type="GO" id="GO:0005829">
    <property type="term" value="C:cytosol"/>
    <property type="evidence" value="ECO:0007669"/>
    <property type="project" value="TreeGrafter"/>
</dbReference>
<comment type="caution">
    <text evidence="6">The sequence shown here is derived from an EMBL/GenBank/DDBJ whole genome shotgun (WGS) entry which is preliminary data.</text>
</comment>
<evidence type="ECO:0000259" key="4">
    <source>
        <dbReference type="PROSITE" id="PS50042"/>
    </source>
</evidence>
<accession>A0A3D9BJT9</accession>
<sequence length="242" mass="26314">MASIHSLAPFAGLDEAVRAEVAALARPARLRRDDVLMTPGNDPGTVGYVASGVLRMKKVLADGSGQIVGLLVAGDIFGRVFDGPVPFAIEAASDCEIFLFDKTEFESLIGRRPEVERLVILGLMTELDSAREWLGLLSNHRTIERVAGFLLFLNRRWSRLSQETGCADGATVIDIPIKRQDLAQVLGTRPEAVSRAIHALEDEGVIEIVTPYRLRVQDSEALDHLSGHDLSEDAAAAQLYAE</sequence>